<proteinExistence type="predicted"/>
<name>A0ABZ1AZY6_9ACTN</name>
<protein>
    <submittedName>
        <fullName evidence="3">Copper chaperone PCu(A)C</fullName>
    </submittedName>
</protein>
<dbReference type="Pfam" id="PF04314">
    <property type="entry name" value="PCuAC"/>
    <property type="match status" value="1"/>
</dbReference>
<gene>
    <name evidence="3" type="ORF">U6N30_31345</name>
</gene>
<keyword evidence="2" id="KW-0732">Signal</keyword>
<dbReference type="InterPro" id="IPR036182">
    <property type="entry name" value="PCuAC_sf"/>
</dbReference>
<accession>A0ABZ1AZY6</accession>
<dbReference type="Proteomes" id="UP001324287">
    <property type="component" value="Chromosome"/>
</dbReference>
<evidence type="ECO:0000313" key="4">
    <source>
        <dbReference type="Proteomes" id="UP001324287"/>
    </source>
</evidence>
<dbReference type="EMBL" id="CP141261">
    <property type="protein sequence ID" value="WRL64034.1"/>
    <property type="molecule type" value="Genomic_DNA"/>
</dbReference>
<feature type="chain" id="PRO_5046960228" evidence="2">
    <location>
        <begin position="27"/>
        <end position="189"/>
    </location>
</feature>
<organism evidence="3 4">
    <name type="scientific">Blastococcus brunescens</name>
    <dbReference type="NCBI Taxonomy" id="1564165"/>
    <lineage>
        <taxon>Bacteria</taxon>
        <taxon>Bacillati</taxon>
        <taxon>Actinomycetota</taxon>
        <taxon>Actinomycetes</taxon>
        <taxon>Geodermatophilales</taxon>
        <taxon>Geodermatophilaceae</taxon>
        <taxon>Blastococcus</taxon>
    </lineage>
</organism>
<dbReference type="InterPro" id="IPR007410">
    <property type="entry name" value="LpqE-like"/>
</dbReference>
<dbReference type="Gene3D" id="2.60.40.1890">
    <property type="entry name" value="PCu(A)C copper chaperone"/>
    <property type="match status" value="1"/>
</dbReference>
<dbReference type="RefSeq" id="WP_324275364.1">
    <property type="nucleotide sequence ID" value="NZ_CP141261.1"/>
</dbReference>
<evidence type="ECO:0000256" key="1">
    <source>
        <dbReference type="SAM" id="MobiDB-lite"/>
    </source>
</evidence>
<feature type="region of interest" description="Disordered" evidence="1">
    <location>
        <begin position="159"/>
        <end position="189"/>
    </location>
</feature>
<sequence length="189" mass="19777">MTTLHPLRRPLAVAALAALLPLTACNQDNPVANEGEEVVGGNVGADEAVTEDLKITALQLAYPEDGQWEEGEDVPVYAAIANTGSTGDRLVEVRGDDFADAELTGLDGGSGGIEVAENDNVYLEPEGPPSVLLLDLGTSLRSSQSIPVTFVFEEAGEVTLEASVASSPPDRATSRRRRTPPPRTDPSAV</sequence>
<feature type="signal peptide" evidence="2">
    <location>
        <begin position="1"/>
        <end position="26"/>
    </location>
</feature>
<evidence type="ECO:0000313" key="3">
    <source>
        <dbReference type="EMBL" id="WRL64034.1"/>
    </source>
</evidence>
<dbReference type="SUPFAM" id="SSF110087">
    <property type="entry name" value="DR1885-like metal-binding protein"/>
    <property type="match status" value="1"/>
</dbReference>
<reference evidence="3 4" key="1">
    <citation type="submission" date="2023-12" db="EMBL/GenBank/DDBJ databases">
        <title>Blastococcus brunescens sp. nov., an actonobacterium isolated from sandstone collected in sahara desert.</title>
        <authorList>
            <person name="Gtari M."/>
            <person name="Ghodhbane F."/>
        </authorList>
    </citation>
    <scope>NUCLEOTIDE SEQUENCE [LARGE SCALE GENOMIC DNA]</scope>
    <source>
        <strain evidence="3 4">BMG 8361</strain>
    </source>
</reference>
<evidence type="ECO:0000256" key="2">
    <source>
        <dbReference type="SAM" id="SignalP"/>
    </source>
</evidence>
<keyword evidence="4" id="KW-1185">Reference proteome</keyword>